<dbReference type="Proteomes" id="UP000189701">
    <property type="component" value="Unplaced"/>
</dbReference>
<keyword evidence="1" id="KW-1185">Reference proteome</keyword>
<gene>
    <name evidence="2" type="primary">LOC104217713</name>
</gene>
<dbReference type="PANTHER" id="PTHR46238">
    <property type="entry name" value="REVERSE TRANSCRIPTASE DOMAIN-CONTAINING PROTEIN"/>
    <property type="match status" value="1"/>
</dbReference>
<accession>A0A1U7VJ25</accession>
<dbReference type="RefSeq" id="XP_009766323.1">
    <property type="nucleotide sequence ID" value="XM_009768021.1"/>
</dbReference>
<reference evidence="1" key="1">
    <citation type="journal article" date="2013" name="Genome Biol.">
        <title>Reference genomes and transcriptomes of Nicotiana sylvestris and Nicotiana tomentosiformis.</title>
        <authorList>
            <person name="Sierro N."/>
            <person name="Battey J.N."/>
            <person name="Ouadi S."/>
            <person name="Bovet L."/>
            <person name="Goepfert S."/>
            <person name="Bakaher N."/>
            <person name="Peitsch M.C."/>
            <person name="Ivanov N.V."/>
        </authorList>
    </citation>
    <scope>NUCLEOTIDE SEQUENCE [LARGE SCALE GENOMIC DNA]</scope>
</reference>
<protein>
    <submittedName>
        <fullName evidence="2">Uncharacterized protein LOC104217713</fullName>
    </submittedName>
</protein>
<name>A0A1U7VJ25_NICSY</name>
<dbReference type="AlphaFoldDB" id="A0A1U7VJ25"/>
<evidence type="ECO:0000313" key="2">
    <source>
        <dbReference type="RefSeq" id="XP_009766323.1"/>
    </source>
</evidence>
<reference evidence="2" key="2">
    <citation type="submission" date="2025-08" db="UniProtKB">
        <authorList>
            <consortium name="RefSeq"/>
        </authorList>
    </citation>
    <scope>IDENTIFICATION</scope>
    <source>
        <tissue evidence="2">Leaf</tissue>
    </source>
</reference>
<organism evidence="1 2">
    <name type="scientific">Nicotiana sylvestris</name>
    <name type="common">Wood tobacco</name>
    <name type="synonym">South American tobacco</name>
    <dbReference type="NCBI Taxonomy" id="4096"/>
    <lineage>
        <taxon>Eukaryota</taxon>
        <taxon>Viridiplantae</taxon>
        <taxon>Streptophyta</taxon>
        <taxon>Embryophyta</taxon>
        <taxon>Tracheophyta</taxon>
        <taxon>Spermatophyta</taxon>
        <taxon>Magnoliopsida</taxon>
        <taxon>eudicotyledons</taxon>
        <taxon>Gunneridae</taxon>
        <taxon>Pentapetalae</taxon>
        <taxon>asterids</taxon>
        <taxon>lamiids</taxon>
        <taxon>Solanales</taxon>
        <taxon>Solanaceae</taxon>
        <taxon>Nicotianoideae</taxon>
        <taxon>Nicotianeae</taxon>
        <taxon>Nicotiana</taxon>
    </lineage>
</organism>
<dbReference type="OrthoDB" id="1302702at2759"/>
<dbReference type="PANTHER" id="PTHR46238:SF8">
    <property type="entry name" value="ENDONUCLEASE_EXONUCLEASE_PHOSPHATASE DOMAIN-CONTAINING PROTEIN"/>
    <property type="match status" value="1"/>
</dbReference>
<sequence>MFGRLYDELGEISGDKKLYRLAKVRKRKAADLDQVKYIKDEEGRVLIDEAQIRRRLDEIRNEVNRNKVGVAHVEDKMREARLRRFGHVKRKSIEAPVRWWERLAMMGIKRGKCRPKEPWGEVIRRDMAELELTEDMT</sequence>
<proteinExistence type="predicted"/>
<evidence type="ECO:0000313" key="1">
    <source>
        <dbReference type="Proteomes" id="UP000189701"/>
    </source>
</evidence>